<feature type="compositionally biased region" description="Low complexity" evidence="1">
    <location>
        <begin position="33"/>
        <end position="43"/>
    </location>
</feature>
<dbReference type="Pfam" id="PF25759">
    <property type="entry name" value="HP1_ORF34"/>
    <property type="match status" value="1"/>
</dbReference>
<evidence type="ECO:0000313" key="3">
    <source>
        <dbReference type="Proteomes" id="UP000233526"/>
    </source>
</evidence>
<sequence length="189" mass="20452">MSNTAMLTLDGEPIVMKSMRISVSMQFQDKDSSGQTSSTSSSEQGEKAKELDVSGLVPFNDEQTLSRLFELADAKGDGGKRHVYRVGSLLAKSVKVRQAKFAGRITASEQEGLLAWQVQFTLREHNSVPEKREQRMPKAPATVGQGNANAKAAKPAEGSNGKPATEQEQLSSWEQAIKGLDNQLGDLMA</sequence>
<evidence type="ECO:0000313" key="2">
    <source>
        <dbReference type="EMBL" id="PKQ80087.1"/>
    </source>
</evidence>
<feature type="region of interest" description="Disordered" evidence="1">
    <location>
        <begin position="26"/>
        <end position="52"/>
    </location>
</feature>
<dbReference type="AlphaFoldDB" id="A0A2N3J2U1"/>
<dbReference type="Proteomes" id="UP000233526">
    <property type="component" value="Unassembled WGS sequence"/>
</dbReference>
<reference evidence="2 3" key="1">
    <citation type="journal article" date="2017" name="Front. Microbiol.">
        <title>Strong Genomic and Phenotypic Heterogeneity in the Aeromonas sobria Species Complex.</title>
        <authorList>
            <person name="Gauthier J."/>
            <person name="Vincent A.T."/>
            <person name="Charette S.J."/>
            <person name="Derome N."/>
        </authorList>
    </citation>
    <scope>NUCLEOTIDE SEQUENCE [LARGE SCALE GENOMIC DNA]</scope>
    <source>
        <strain evidence="2 3">JF2635</strain>
    </source>
</reference>
<name>A0A2N3J2U1_AERSO</name>
<accession>A0A2N3J2U1</accession>
<comment type="caution">
    <text evidence="2">The sequence shown here is derived from an EMBL/GenBank/DDBJ whole genome shotgun (WGS) entry which is preliminary data.</text>
</comment>
<protein>
    <submittedName>
        <fullName evidence="2">Uncharacterized protein</fullName>
    </submittedName>
</protein>
<feature type="region of interest" description="Disordered" evidence="1">
    <location>
        <begin position="127"/>
        <end position="176"/>
    </location>
</feature>
<organism evidence="2 3">
    <name type="scientific">Aeromonas sobria</name>
    <dbReference type="NCBI Taxonomy" id="646"/>
    <lineage>
        <taxon>Bacteria</taxon>
        <taxon>Pseudomonadati</taxon>
        <taxon>Pseudomonadota</taxon>
        <taxon>Gammaproteobacteria</taxon>
        <taxon>Aeromonadales</taxon>
        <taxon>Aeromonadaceae</taxon>
        <taxon>Aeromonas</taxon>
    </lineage>
</organism>
<evidence type="ECO:0000256" key="1">
    <source>
        <dbReference type="SAM" id="MobiDB-lite"/>
    </source>
</evidence>
<dbReference type="EMBL" id="LJZX01000028">
    <property type="protein sequence ID" value="PKQ80087.1"/>
    <property type="molecule type" value="Genomic_DNA"/>
</dbReference>
<dbReference type="RefSeq" id="WP_101316790.1">
    <property type="nucleotide sequence ID" value="NZ_CAWNSS010000028.1"/>
</dbReference>
<feature type="compositionally biased region" description="Basic and acidic residues" evidence="1">
    <location>
        <begin position="127"/>
        <end position="136"/>
    </location>
</feature>
<proteinExistence type="predicted"/>
<gene>
    <name evidence="2" type="ORF">AOX56_12590</name>
</gene>
<dbReference type="InterPro" id="IPR057869">
    <property type="entry name" value="HP1_YO34"/>
</dbReference>